<dbReference type="EMBL" id="BLXX01000001">
    <property type="protein sequence ID" value="GFO57681.1"/>
    <property type="molecule type" value="Genomic_DNA"/>
</dbReference>
<proteinExistence type="predicted"/>
<accession>A0A6V8MCG2</accession>
<keyword evidence="2" id="KW-1185">Reference proteome</keyword>
<protein>
    <recommendedName>
        <fullName evidence="3">DUF4194 domain-containing protein</fullName>
    </recommendedName>
</protein>
<dbReference type="InterPro" id="IPR025449">
    <property type="entry name" value="JetB"/>
</dbReference>
<dbReference type="AlphaFoldDB" id="A0A6V8MCG2"/>
<comment type="caution">
    <text evidence="1">The sequence shown here is derived from an EMBL/GenBank/DDBJ whole genome shotgun (WGS) entry which is preliminary data.</text>
</comment>
<evidence type="ECO:0000313" key="1">
    <source>
        <dbReference type="EMBL" id="GFO57681.1"/>
    </source>
</evidence>
<dbReference type="Proteomes" id="UP000556026">
    <property type="component" value="Unassembled WGS sequence"/>
</dbReference>
<dbReference type="Pfam" id="PF13835">
    <property type="entry name" value="DUF4194"/>
    <property type="match status" value="1"/>
</dbReference>
<reference evidence="2" key="1">
    <citation type="submission" date="2020-06" db="EMBL/GenBank/DDBJ databases">
        <title>Draft genomic sequence of Geomonas sp. Red330.</title>
        <authorList>
            <person name="Itoh H."/>
            <person name="Zhenxing X."/>
            <person name="Ushijima N."/>
            <person name="Masuda Y."/>
            <person name="Shiratori Y."/>
            <person name="Senoo K."/>
        </authorList>
    </citation>
    <scope>NUCLEOTIDE SEQUENCE [LARGE SCALE GENOMIC DNA]</scope>
    <source>
        <strain evidence="2">Red330</strain>
    </source>
</reference>
<evidence type="ECO:0008006" key="3">
    <source>
        <dbReference type="Google" id="ProtNLM"/>
    </source>
</evidence>
<gene>
    <name evidence="1" type="ORF">GMST_00060</name>
</gene>
<organism evidence="1 2">
    <name type="scientific">Geomonas silvestris</name>
    <dbReference type="NCBI Taxonomy" id="2740184"/>
    <lineage>
        <taxon>Bacteria</taxon>
        <taxon>Pseudomonadati</taxon>
        <taxon>Thermodesulfobacteriota</taxon>
        <taxon>Desulfuromonadia</taxon>
        <taxon>Geobacterales</taxon>
        <taxon>Geobacteraceae</taxon>
        <taxon>Geomonas</taxon>
    </lineage>
</organism>
<sequence length="210" mass="24330">MLHELRRMLDKDETLDAFDLRRAAAVALERQFLFGDKSRDQRHFHQILDAEDYYRNLFDALNLDLVCDRIAGYVGVVPRESQLTVGLDTEHSMFLLVLRVIYEQAARECRIGEYSQAFSDSEALVDTFVAHSNRKRPGLVRLREILRTFSRQGLLDIDHDEDKAIRFRIRPSIRDIVTPGFLAALEDYLTGSENVEERAEATEEDHEDSD</sequence>
<evidence type="ECO:0000313" key="2">
    <source>
        <dbReference type="Proteomes" id="UP000556026"/>
    </source>
</evidence>
<name>A0A6V8MCG2_9BACT</name>